<reference evidence="4" key="1">
    <citation type="submission" date="2025-08" db="UniProtKB">
        <authorList>
            <consortium name="RefSeq"/>
        </authorList>
    </citation>
    <scope>IDENTIFICATION</scope>
</reference>
<keyword evidence="2" id="KW-1133">Transmembrane helix</keyword>
<dbReference type="PANTHER" id="PTHR15868:SF0">
    <property type="entry name" value="SIMILAR TO RIKEN CDNA 6430571L13 GENE_ SIMILAR TO G20 PROTEIN"/>
    <property type="match status" value="1"/>
</dbReference>
<dbReference type="InterPro" id="IPR042351">
    <property type="entry name" value="C3orf18-like"/>
</dbReference>
<keyword evidence="2" id="KW-0472">Membrane</keyword>
<evidence type="ECO:0000256" key="2">
    <source>
        <dbReference type="SAM" id="Phobius"/>
    </source>
</evidence>
<dbReference type="GeneID" id="101846288"/>
<protein>
    <submittedName>
        <fullName evidence="4">Uncharacterized protein C3orf18 homolog</fullName>
    </submittedName>
</protein>
<evidence type="ECO:0000313" key="4">
    <source>
        <dbReference type="RefSeq" id="XP_005100310.1"/>
    </source>
</evidence>
<proteinExistence type="predicted"/>
<sequence length="121" mass="13523">MMNDTTLAPLTKTLSSLLNESVPTRTHSKGGEDNHVLLFILLPVTALLCVAVGIGMIVWLLKRSRMDKLRHHLMPMYNFDPSDSGGDWETDLLSQEVRLRRDSASPPQSPVLKLSTMHSEL</sequence>
<evidence type="ECO:0000313" key="3">
    <source>
        <dbReference type="Proteomes" id="UP000694888"/>
    </source>
</evidence>
<organism evidence="3 4">
    <name type="scientific">Aplysia californica</name>
    <name type="common">California sea hare</name>
    <dbReference type="NCBI Taxonomy" id="6500"/>
    <lineage>
        <taxon>Eukaryota</taxon>
        <taxon>Metazoa</taxon>
        <taxon>Spiralia</taxon>
        <taxon>Lophotrochozoa</taxon>
        <taxon>Mollusca</taxon>
        <taxon>Gastropoda</taxon>
        <taxon>Heterobranchia</taxon>
        <taxon>Euthyneura</taxon>
        <taxon>Tectipleura</taxon>
        <taxon>Aplysiida</taxon>
        <taxon>Aplysioidea</taxon>
        <taxon>Aplysiidae</taxon>
        <taxon>Aplysia</taxon>
    </lineage>
</organism>
<gene>
    <name evidence="4" type="primary">LOC101846288</name>
</gene>
<accession>A0ABM0JS74</accession>
<name>A0ABM0JS74_APLCA</name>
<evidence type="ECO:0000256" key="1">
    <source>
        <dbReference type="SAM" id="MobiDB-lite"/>
    </source>
</evidence>
<keyword evidence="2" id="KW-0812">Transmembrane</keyword>
<dbReference type="PANTHER" id="PTHR15868">
    <property type="entry name" value="SIMILAR TO RIKEN CDNA 6430571L13 GENE, SIMILAR TO G20 PROTEIN"/>
    <property type="match status" value="1"/>
</dbReference>
<dbReference type="RefSeq" id="XP_005100310.1">
    <property type="nucleotide sequence ID" value="XM_005100253.3"/>
</dbReference>
<feature type="transmembrane region" description="Helical" evidence="2">
    <location>
        <begin position="36"/>
        <end position="61"/>
    </location>
</feature>
<feature type="region of interest" description="Disordered" evidence="1">
    <location>
        <begin position="100"/>
        <end position="121"/>
    </location>
</feature>
<dbReference type="Proteomes" id="UP000694888">
    <property type="component" value="Unplaced"/>
</dbReference>
<keyword evidence="3" id="KW-1185">Reference proteome</keyword>